<evidence type="ECO:0000313" key="2">
    <source>
        <dbReference type="Proteomes" id="UP000234681"/>
    </source>
</evidence>
<gene>
    <name evidence="1" type="ORF">rCG_48833</name>
</gene>
<reference evidence="1 2" key="1">
    <citation type="submission" date="2005-09" db="EMBL/GenBank/DDBJ databases">
        <authorList>
            <person name="Mural R.J."/>
            <person name="Li P.W."/>
            <person name="Adams M.D."/>
            <person name="Amanatides P.G."/>
            <person name="Baden-Tillson H."/>
            <person name="Barnstead M."/>
            <person name="Chin S.H."/>
            <person name="Dew I."/>
            <person name="Evans C.A."/>
            <person name="Ferriera S."/>
            <person name="Flanigan M."/>
            <person name="Fosler C."/>
            <person name="Glodek A."/>
            <person name="Gu Z."/>
            <person name="Holt R.A."/>
            <person name="Jennings D."/>
            <person name="Kraft C.L."/>
            <person name="Lu F."/>
            <person name="Nguyen T."/>
            <person name="Nusskern D.R."/>
            <person name="Pfannkoch C.M."/>
            <person name="Sitter C."/>
            <person name="Sutton G.G."/>
            <person name="Venter J.C."/>
            <person name="Wang Z."/>
            <person name="Woodage T."/>
            <person name="Zheng X.H."/>
            <person name="Zhong F."/>
        </authorList>
    </citation>
    <scope>NUCLEOTIDE SEQUENCE [LARGE SCALE GENOMIC DNA]</scope>
    <source>
        <strain>BN</strain>
        <strain evidence="2">Sprague-Dawley</strain>
    </source>
</reference>
<evidence type="ECO:0000313" key="1">
    <source>
        <dbReference type="EMBL" id="EDM16724.1"/>
    </source>
</evidence>
<organism evidence="1 2">
    <name type="scientific">Rattus norvegicus</name>
    <name type="common">Rat</name>
    <dbReference type="NCBI Taxonomy" id="10116"/>
    <lineage>
        <taxon>Eukaryota</taxon>
        <taxon>Metazoa</taxon>
        <taxon>Chordata</taxon>
        <taxon>Craniata</taxon>
        <taxon>Vertebrata</taxon>
        <taxon>Euteleostomi</taxon>
        <taxon>Mammalia</taxon>
        <taxon>Eutheria</taxon>
        <taxon>Euarchontoglires</taxon>
        <taxon>Glires</taxon>
        <taxon>Rodentia</taxon>
        <taxon>Myomorpha</taxon>
        <taxon>Muroidea</taxon>
        <taxon>Muridae</taxon>
        <taxon>Murinae</taxon>
        <taxon>Rattus</taxon>
    </lineage>
</organism>
<accession>A6IGH4</accession>
<sequence length="14" mass="1468">MASWIQSSLGVMAS</sequence>
<name>A6IGH4_RAT</name>
<dbReference type="Proteomes" id="UP000234681">
    <property type="component" value="Chromosome 7"/>
</dbReference>
<dbReference type="EMBL" id="CH473960">
    <property type="protein sequence ID" value="EDM16724.1"/>
    <property type="molecule type" value="Genomic_DNA"/>
</dbReference>
<protein>
    <submittedName>
        <fullName evidence="1">RCG48833</fullName>
    </submittedName>
</protein>
<proteinExistence type="predicted"/>